<reference evidence="2 3" key="1">
    <citation type="submission" date="2014-04" db="EMBL/GenBank/DDBJ databases">
        <authorList>
            <consortium name="DOE Joint Genome Institute"/>
            <person name="Kuo A."/>
            <person name="Tarkka M."/>
            <person name="Buscot F."/>
            <person name="Kohler A."/>
            <person name="Nagy L.G."/>
            <person name="Floudas D."/>
            <person name="Copeland A."/>
            <person name="Barry K.W."/>
            <person name="Cichocki N."/>
            <person name="Veneault-Fourrey C."/>
            <person name="LaButti K."/>
            <person name="Lindquist E.A."/>
            <person name="Lipzen A."/>
            <person name="Lundell T."/>
            <person name="Morin E."/>
            <person name="Murat C."/>
            <person name="Sun H."/>
            <person name="Tunlid A."/>
            <person name="Henrissat B."/>
            <person name="Grigoriev I.V."/>
            <person name="Hibbett D.S."/>
            <person name="Martin F."/>
            <person name="Nordberg H.P."/>
            <person name="Cantor M.N."/>
            <person name="Hua S.X."/>
        </authorList>
    </citation>
    <scope>NUCLEOTIDE SEQUENCE [LARGE SCALE GENOMIC DNA]</scope>
    <source>
        <strain evidence="2 3">F 1598</strain>
    </source>
</reference>
<feature type="region of interest" description="Disordered" evidence="1">
    <location>
        <begin position="93"/>
        <end position="113"/>
    </location>
</feature>
<gene>
    <name evidence="2" type="ORF">PILCRDRAFT_92610</name>
</gene>
<feature type="region of interest" description="Disordered" evidence="1">
    <location>
        <begin position="1"/>
        <end position="25"/>
    </location>
</feature>
<dbReference type="InParanoid" id="A0A0C3F2Z1"/>
<evidence type="ECO:0000256" key="1">
    <source>
        <dbReference type="SAM" id="MobiDB-lite"/>
    </source>
</evidence>
<protein>
    <submittedName>
        <fullName evidence="2">Uncharacterized protein</fullName>
    </submittedName>
</protein>
<dbReference type="EMBL" id="KN833061">
    <property type="protein sequence ID" value="KIM74444.1"/>
    <property type="molecule type" value="Genomic_DNA"/>
</dbReference>
<reference evidence="3" key="2">
    <citation type="submission" date="2015-01" db="EMBL/GenBank/DDBJ databases">
        <title>Evolutionary Origins and Diversification of the Mycorrhizal Mutualists.</title>
        <authorList>
            <consortium name="DOE Joint Genome Institute"/>
            <consortium name="Mycorrhizal Genomics Consortium"/>
            <person name="Kohler A."/>
            <person name="Kuo A."/>
            <person name="Nagy L.G."/>
            <person name="Floudas D."/>
            <person name="Copeland A."/>
            <person name="Barry K.W."/>
            <person name="Cichocki N."/>
            <person name="Veneault-Fourrey C."/>
            <person name="LaButti K."/>
            <person name="Lindquist E.A."/>
            <person name="Lipzen A."/>
            <person name="Lundell T."/>
            <person name="Morin E."/>
            <person name="Murat C."/>
            <person name="Riley R."/>
            <person name="Ohm R."/>
            <person name="Sun H."/>
            <person name="Tunlid A."/>
            <person name="Henrissat B."/>
            <person name="Grigoriev I.V."/>
            <person name="Hibbett D.S."/>
            <person name="Martin F."/>
        </authorList>
    </citation>
    <scope>NUCLEOTIDE SEQUENCE [LARGE SCALE GENOMIC DNA]</scope>
    <source>
        <strain evidence="3">F 1598</strain>
    </source>
</reference>
<sequence>MVQKAKGKIPTLPKQINHTTGKVSNQSTGFNKVTWGVRCKSYVKSAKKLTDDRFDKVVCLATEFMKVNHCLVDEDDDVIEIEEDEDVRANIIDISSSEDEAESSLRIPKLPAQ</sequence>
<dbReference type="Proteomes" id="UP000054166">
    <property type="component" value="Unassembled WGS sequence"/>
</dbReference>
<name>A0A0C3F2Z1_PILCF</name>
<accession>A0A0C3F2Z1</accession>
<proteinExistence type="predicted"/>
<keyword evidence="3" id="KW-1185">Reference proteome</keyword>
<evidence type="ECO:0000313" key="2">
    <source>
        <dbReference type="EMBL" id="KIM74444.1"/>
    </source>
</evidence>
<dbReference type="AlphaFoldDB" id="A0A0C3F2Z1"/>
<evidence type="ECO:0000313" key="3">
    <source>
        <dbReference type="Proteomes" id="UP000054166"/>
    </source>
</evidence>
<organism evidence="2 3">
    <name type="scientific">Piloderma croceum (strain F 1598)</name>
    <dbReference type="NCBI Taxonomy" id="765440"/>
    <lineage>
        <taxon>Eukaryota</taxon>
        <taxon>Fungi</taxon>
        <taxon>Dikarya</taxon>
        <taxon>Basidiomycota</taxon>
        <taxon>Agaricomycotina</taxon>
        <taxon>Agaricomycetes</taxon>
        <taxon>Agaricomycetidae</taxon>
        <taxon>Atheliales</taxon>
        <taxon>Atheliaceae</taxon>
        <taxon>Piloderma</taxon>
    </lineage>
</organism>
<dbReference type="OrthoDB" id="2755811at2759"/>
<dbReference type="HOGENOM" id="CLU_2197934_0_0_1"/>
<feature type="compositionally biased region" description="Polar residues" evidence="1">
    <location>
        <begin position="14"/>
        <end position="25"/>
    </location>
</feature>